<reference evidence="2 3" key="1">
    <citation type="journal article" date="2011" name="Science">
        <title>The ecoresponsive genome of Daphnia pulex.</title>
        <authorList>
            <person name="Colbourne J.K."/>
            <person name="Pfrender M.E."/>
            <person name="Gilbert D."/>
            <person name="Thomas W.K."/>
            <person name="Tucker A."/>
            <person name="Oakley T.H."/>
            <person name="Tokishita S."/>
            <person name="Aerts A."/>
            <person name="Arnold G.J."/>
            <person name="Basu M.K."/>
            <person name="Bauer D.J."/>
            <person name="Caceres C.E."/>
            <person name="Carmel L."/>
            <person name="Casola C."/>
            <person name="Choi J.H."/>
            <person name="Detter J.C."/>
            <person name="Dong Q."/>
            <person name="Dusheyko S."/>
            <person name="Eads B.D."/>
            <person name="Frohlich T."/>
            <person name="Geiler-Samerotte K.A."/>
            <person name="Gerlach D."/>
            <person name="Hatcher P."/>
            <person name="Jogdeo S."/>
            <person name="Krijgsveld J."/>
            <person name="Kriventseva E.V."/>
            <person name="Kultz D."/>
            <person name="Laforsch C."/>
            <person name="Lindquist E."/>
            <person name="Lopez J."/>
            <person name="Manak J.R."/>
            <person name="Muller J."/>
            <person name="Pangilinan J."/>
            <person name="Patwardhan R.P."/>
            <person name="Pitluck S."/>
            <person name="Pritham E.J."/>
            <person name="Rechtsteiner A."/>
            <person name="Rho M."/>
            <person name="Rogozin I.B."/>
            <person name="Sakarya O."/>
            <person name="Salamov A."/>
            <person name="Schaack S."/>
            <person name="Shapiro H."/>
            <person name="Shiga Y."/>
            <person name="Skalitzky C."/>
            <person name="Smith Z."/>
            <person name="Souvorov A."/>
            <person name="Sung W."/>
            <person name="Tang Z."/>
            <person name="Tsuchiya D."/>
            <person name="Tu H."/>
            <person name="Vos H."/>
            <person name="Wang M."/>
            <person name="Wolf Y.I."/>
            <person name="Yamagata H."/>
            <person name="Yamada T."/>
            <person name="Ye Y."/>
            <person name="Shaw J.R."/>
            <person name="Andrews J."/>
            <person name="Crease T.J."/>
            <person name="Tang H."/>
            <person name="Lucas S.M."/>
            <person name="Robertson H.M."/>
            <person name="Bork P."/>
            <person name="Koonin E.V."/>
            <person name="Zdobnov E.M."/>
            <person name="Grigoriev I.V."/>
            <person name="Lynch M."/>
            <person name="Boore J.L."/>
        </authorList>
    </citation>
    <scope>NUCLEOTIDE SEQUENCE [LARGE SCALE GENOMIC DNA]</scope>
</reference>
<evidence type="ECO:0000313" key="2">
    <source>
        <dbReference type="EMBL" id="EFX83160.1"/>
    </source>
</evidence>
<dbReference type="KEGG" id="dpx:DAPPUDRAFT_240386"/>
<accession>E9GBG2</accession>
<dbReference type="STRING" id="6669.E9GBG2"/>
<gene>
    <name evidence="2" type="ORF">DAPPUDRAFT_240386</name>
</gene>
<dbReference type="EMBL" id="GL732538">
    <property type="protein sequence ID" value="EFX83160.1"/>
    <property type="molecule type" value="Genomic_DNA"/>
</dbReference>
<dbReference type="OrthoDB" id="205662at2759"/>
<protein>
    <submittedName>
        <fullName evidence="2">Uncharacterized protein</fullName>
    </submittedName>
</protein>
<feature type="region of interest" description="Disordered" evidence="1">
    <location>
        <begin position="131"/>
        <end position="237"/>
    </location>
</feature>
<sequence>MNTTLVTSLFPDSFTTSARDRLDYEGATIACRSGGADVVPRTSGSLMIWQRPIRHGIANRTTIEAIQEDVLAGLENKNPPVKILVNLTVQLKSLTAMKVVGEKVIMPFLPDLEAMKMAKIKECCEKDVVCGKSSGPAKPKAAVKNDVKEATAKPAEAAQKKPGAVIKKSTPAASGSGPPKKTAGKPVARKPAGAGAKIEENLEKELSPFTIFTGGQPKHKSLESSDNILPGCSNMNV</sequence>
<dbReference type="HOGENOM" id="CLU_1171661_0_0_1"/>
<dbReference type="AlphaFoldDB" id="E9GBG2"/>
<name>E9GBG2_DAPPU</name>
<dbReference type="InParanoid" id="E9GBG2"/>
<proteinExistence type="predicted"/>
<dbReference type="Proteomes" id="UP000000305">
    <property type="component" value="Unassembled WGS sequence"/>
</dbReference>
<evidence type="ECO:0000256" key="1">
    <source>
        <dbReference type="SAM" id="MobiDB-lite"/>
    </source>
</evidence>
<organism evidence="2 3">
    <name type="scientific">Daphnia pulex</name>
    <name type="common">Water flea</name>
    <dbReference type="NCBI Taxonomy" id="6669"/>
    <lineage>
        <taxon>Eukaryota</taxon>
        <taxon>Metazoa</taxon>
        <taxon>Ecdysozoa</taxon>
        <taxon>Arthropoda</taxon>
        <taxon>Crustacea</taxon>
        <taxon>Branchiopoda</taxon>
        <taxon>Diplostraca</taxon>
        <taxon>Cladocera</taxon>
        <taxon>Anomopoda</taxon>
        <taxon>Daphniidae</taxon>
        <taxon>Daphnia</taxon>
    </lineage>
</organism>
<feature type="compositionally biased region" description="Basic and acidic residues" evidence="1">
    <location>
        <begin position="197"/>
        <end position="206"/>
    </location>
</feature>
<evidence type="ECO:0000313" key="3">
    <source>
        <dbReference type="Proteomes" id="UP000000305"/>
    </source>
</evidence>
<keyword evidence="3" id="KW-1185">Reference proteome</keyword>